<feature type="domain" description="Pesticidal crystal protein Cry22Aa Ig-like" evidence="1">
    <location>
        <begin position="49"/>
        <end position="84"/>
    </location>
</feature>
<dbReference type="AlphaFoldDB" id="A0A382UMX5"/>
<dbReference type="InterPro" id="IPR032179">
    <property type="entry name" value="Cry22Aa_Ig-like"/>
</dbReference>
<reference evidence="2" key="1">
    <citation type="submission" date="2018-05" db="EMBL/GenBank/DDBJ databases">
        <authorList>
            <person name="Lanie J.A."/>
            <person name="Ng W.-L."/>
            <person name="Kazmierczak K.M."/>
            <person name="Andrzejewski T.M."/>
            <person name="Davidsen T.M."/>
            <person name="Wayne K.J."/>
            <person name="Tettelin H."/>
            <person name="Glass J.I."/>
            <person name="Rusch D."/>
            <person name="Podicherti R."/>
            <person name="Tsui H.-C.T."/>
            <person name="Winkler M.E."/>
        </authorList>
    </citation>
    <scope>NUCLEOTIDE SEQUENCE</scope>
</reference>
<dbReference type="Pfam" id="PF16403">
    <property type="entry name" value="Bact_surface_Ig-like"/>
    <property type="match status" value="2"/>
</dbReference>
<dbReference type="Gene3D" id="2.60.40.10">
    <property type="entry name" value="Immunoglobulins"/>
    <property type="match status" value="2"/>
</dbReference>
<proteinExistence type="predicted"/>
<feature type="non-terminal residue" evidence="2">
    <location>
        <position position="292"/>
    </location>
</feature>
<evidence type="ECO:0000313" key="2">
    <source>
        <dbReference type="EMBL" id="SVD35619.1"/>
    </source>
</evidence>
<evidence type="ECO:0000259" key="1">
    <source>
        <dbReference type="Pfam" id="PF16403"/>
    </source>
</evidence>
<gene>
    <name evidence="2" type="ORF">METZ01_LOCUS388473</name>
</gene>
<sequence>VKTTGSVDTSVVGEYTLTYTVSDLSSNEATITRKVVVVDEADSTPPVVTLLGEETITIEAGTPFEDPGVRAGDDRDGDLTHAVIFENPLPKAGLVLHLDASSLEGLANGDRLTEWKDRSSNGYTFTAPATAPTYNAKGLRDRPAVSFTGTEALVFTGDAGLSGQPALTTIIVARPEGSGARRFMKLGAVSAGGGKIVSFAQDSSIQYNNGKKVWSGGFKADEANLAVFQVDLSKGYSDGRHWLNSLEAFSDNTILDIDFDSGTEGFAYEDDILGTNQPNRAEGNLDASGGFT</sequence>
<feature type="non-terminal residue" evidence="2">
    <location>
        <position position="1"/>
    </location>
</feature>
<name>A0A382UMX5_9ZZZZ</name>
<dbReference type="InterPro" id="IPR013783">
    <property type="entry name" value="Ig-like_fold"/>
</dbReference>
<protein>
    <recommendedName>
        <fullName evidence="1">Pesticidal crystal protein Cry22Aa Ig-like domain-containing protein</fullName>
    </recommendedName>
</protein>
<feature type="domain" description="Pesticidal crystal protein Cry22Aa Ig-like" evidence="1">
    <location>
        <begin position="1"/>
        <end position="37"/>
    </location>
</feature>
<dbReference type="EMBL" id="UINC01145469">
    <property type="protein sequence ID" value="SVD35619.1"/>
    <property type="molecule type" value="Genomic_DNA"/>
</dbReference>
<organism evidence="2">
    <name type="scientific">marine metagenome</name>
    <dbReference type="NCBI Taxonomy" id="408172"/>
    <lineage>
        <taxon>unclassified sequences</taxon>
        <taxon>metagenomes</taxon>
        <taxon>ecological metagenomes</taxon>
    </lineage>
</organism>
<accession>A0A382UMX5</accession>